<keyword evidence="1" id="KW-0812">Transmembrane</keyword>
<organism evidence="3 4">
    <name type="scientific">Megalurothrips usitatus</name>
    <name type="common">bean blossom thrips</name>
    <dbReference type="NCBI Taxonomy" id="439358"/>
    <lineage>
        <taxon>Eukaryota</taxon>
        <taxon>Metazoa</taxon>
        <taxon>Ecdysozoa</taxon>
        <taxon>Arthropoda</taxon>
        <taxon>Hexapoda</taxon>
        <taxon>Insecta</taxon>
        <taxon>Pterygota</taxon>
        <taxon>Neoptera</taxon>
        <taxon>Paraneoptera</taxon>
        <taxon>Thysanoptera</taxon>
        <taxon>Terebrantia</taxon>
        <taxon>Thripoidea</taxon>
        <taxon>Thripidae</taxon>
        <taxon>Megalurothrips</taxon>
    </lineage>
</organism>
<evidence type="ECO:0000313" key="4">
    <source>
        <dbReference type="Proteomes" id="UP001075354"/>
    </source>
</evidence>
<dbReference type="PANTHER" id="PTHR11161:SF71">
    <property type="entry name" value="NOSE RESISTANT-TO-FLUOXETINE PROTEIN N-TERMINAL DOMAIN-CONTAINING PROTEIN"/>
    <property type="match status" value="1"/>
</dbReference>
<comment type="caution">
    <text evidence="3">The sequence shown here is derived from an EMBL/GenBank/DDBJ whole genome shotgun (WGS) entry which is preliminary data.</text>
</comment>
<keyword evidence="1" id="KW-1133">Transmembrane helix</keyword>
<evidence type="ECO:0000259" key="2">
    <source>
        <dbReference type="Pfam" id="PF01757"/>
    </source>
</evidence>
<reference evidence="3" key="1">
    <citation type="submission" date="2022-12" db="EMBL/GenBank/DDBJ databases">
        <title>Chromosome-level genome assembly of the bean flower thrips Megalurothrips usitatus.</title>
        <authorList>
            <person name="Ma L."/>
            <person name="Liu Q."/>
            <person name="Li H."/>
            <person name="Cai W."/>
        </authorList>
    </citation>
    <scope>NUCLEOTIDE SEQUENCE</scope>
    <source>
        <strain evidence="3">Cailab_2022a</strain>
    </source>
</reference>
<dbReference type="InterPro" id="IPR002656">
    <property type="entry name" value="Acyl_transf_3_dom"/>
</dbReference>
<feature type="transmembrane region" description="Helical" evidence="1">
    <location>
        <begin position="44"/>
        <end position="69"/>
    </location>
</feature>
<feature type="transmembrane region" description="Helical" evidence="1">
    <location>
        <begin position="6"/>
        <end position="24"/>
    </location>
</feature>
<dbReference type="EMBL" id="JAPTSV010000011">
    <property type="protein sequence ID" value="KAJ1522451.1"/>
    <property type="molecule type" value="Genomic_DNA"/>
</dbReference>
<evidence type="ECO:0000313" key="3">
    <source>
        <dbReference type="EMBL" id="KAJ1522451.1"/>
    </source>
</evidence>
<dbReference type="AlphaFoldDB" id="A0AAV7XDB1"/>
<feature type="domain" description="Acyltransferase 3" evidence="2">
    <location>
        <begin position="8"/>
        <end position="352"/>
    </location>
</feature>
<dbReference type="InterPro" id="IPR052728">
    <property type="entry name" value="O2_lipid_transport_reg"/>
</dbReference>
<dbReference type="PANTHER" id="PTHR11161">
    <property type="entry name" value="O-ACYLTRANSFERASE"/>
    <property type="match status" value="1"/>
</dbReference>
<gene>
    <name evidence="3" type="ORF">ONE63_001641</name>
</gene>
<evidence type="ECO:0000256" key="1">
    <source>
        <dbReference type="SAM" id="Phobius"/>
    </source>
</evidence>
<keyword evidence="4" id="KW-1185">Reference proteome</keyword>
<feature type="transmembrane region" description="Helical" evidence="1">
    <location>
        <begin position="253"/>
        <end position="282"/>
    </location>
</feature>
<protein>
    <recommendedName>
        <fullName evidence="2">Acyltransferase 3 domain-containing protein</fullName>
    </recommendedName>
</protein>
<dbReference type="Proteomes" id="UP001075354">
    <property type="component" value="Chromosome 11"/>
</dbReference>
<keyword evidence="1" id="KW-0472">Membrane</keyword>
<accession>A0AAV7XDB1</accession>
<dbReference type="Pfam" id="PF01757">
    <property type="entry name" value="Acyl_transf_3"/>
    <property type="match status" value="1"/>
</dbReference>
<sequence length="400" mass="43781">MDLSPLAGIRILTMITVVTVHRFYNALRMPLTTKVITLEARRNLFMAIGFHVSVFPDTFLFISGLLLTLTGRHRHHPAVAIFHRYLRLTPSYAVVVVFIAAAMESLASGPLWRSITEYEAGICRRWGWTNLLYINNYVGEMGDALCAAQTWSLAVDMQMSVLWGLLLHYDAGEGRLATPLLSLGLAAAMGAPFVATLVRDLPAIPTTSERVGLHASAYPEAWDAYVPTHMRATPYVVGLIAGHMMLNLKKKQATLGTLATAVTTWSSLAVMGGVLVSSILFADTTQPPVGPLWVAAYVSLSPAVWSAALAALVFALTFGQQSAVSSFLRWHPLVTLSRLSYGVYLVHFSLQQMQAGAERSPVHVSLLTGVSEKWQQALHSRARPTGIRTATFESFQSKRM</sequence>
<feature type="transmembrane region" description="Helical" evidence="1">
    <location>
        <begin position="89"/>
        <end position="107"/>
    </location>
</feature>
<name>A0AAV7XDB1_9NEOP</name>
<dbReference type="GO" id="GO:0016747">
    <property type="term" value="F:acyltransferase activity, transferring groups other than amino-acyl groups"/>
    <property type="evidence" value="ECO:0007669"/>
    <property type="project" value="InterPro"/>
</dbReference>
<feature type="transmembrane region" description="Helical" evidence="1">
    <location>
        <begin position="294"/>
        <end position="319"/>
    </location>
</feature>
<proteinExistence type="predicted"/>